<dbReference type="Proteomes" id="UP001198571">
    <property type="component" value="Unassembled WGS sequence"/>
</dbReference>
<dbReference type="RefSeq" id="WP_226935250.1">
    <property type="nucleotide sequence ID" value="NZ_JACDXX010000008.1"/>
</dbReference>
<evidence type="ECO:0000256" key="2">
    <source>
        <dbReference type="ARBA" id="ARBA00022448"/>
    </source>
</evidence>
<accession>A0ABS8CLT0</accession>
<evidence type="ECO:0000256" key="4">
    <source>
        <dbReference type="ARBA" id="ARBA00022519"/>
    </source>
</evidence>
<comment type="subcellular location">
    <subcellularLocation>
        <location evidence="1 9">Cell inner membrane</location>
        <topology evidence="1 9">Multi-pass membrane protein</topology>
    </subcellularLocation>
</comment>
<evidence type="ECO:0000256" key="1">
    <source>
        <dbReference type="ARBA" id="ARBA00004429"/>
    </source>
</evidence>
<dbReference type="PANTHER" id="PTHR35011:SF4">
    <property type="entry name" value="SLL1102 PROTEIN"/>
    <property type="match status" value="1"/>
</dbReference>
<keyword evidence="5 9" id="KW-0812">Transmembrane</keyword>
<dbReference type="PANTHER" id="PTHR35011">
    <property type="entry name" value="2,3-DIKETO-L-GULONATE TRAP TRANSPORTER SMALL PERMEASE PROTEIN YIAM"/>
    <property type="match status" value="1"/>
</dbReference>
<reference evidence="11 12" key="1">
    <citation type="submission" date="2020-07" db="EMBL/GenBank/DDBJ databases">
        <title>Pseudogemmobacter sp. nov., isolated from poultry manure in Taiwan.</title>
        <authorList>
            <person name="Lin S.-Y."/>
            <person name="Tang Y.-S."/>
            <person name="Young C.-C."/>
        </authorList>
    </citation>
    <scope>NUCLEOTIDE SEQUENCE [LARGE SCALE GENOMIC DNA]</scope>
    <source>
        <strain evidence="11 12">CC-YST710</strain>
    </source>
</reference>
<keyword evidence="3" id="KW-1003">Cell membrane</keyword>
<evidence type="ECO:0000313" key="12">
    <source>
        <dbReference type="Proteomes" id="UP001198571"/>
    </source>
</evidence>
<evidence type="ECO:0000256" key="5">
    <source>
        <dbReference type="ARBA" id="ARBA00022692"/>
    </source>
</evidence>
<evidence type="ECO:0000256" key="8">
    <source>
        <dbReference type="ARBA" id="ARBA00038436"/>
    </source>
</evidence>
<comment type="subunit">
    <text evidence="9">The complex comprises the extracytoplasmic solute receptor protein and the two transmembrane proteins.</text>
</comment>
<keyword evidence="6 9" id="KW-1133">Transmembrane helix</keyword>
<feature type="transmembrane region" description="Helical" evidence="9">
    <location>
        <begin position="12"/>
        <end position="41"/>
    </location>
</feature>
<proteinExistence type="inferred from homology"/>
<comment type="similarity">
    <text evidence="8 9">Belongs to the TRAP transporter small permease family.</text>
</comment>
<comment type="function">
    <text evidence="9">Part of the tripartite ATP-independent periplasmic (TRAP) transport system.</text>
</comment>
<evidence type="ECO:0000256" key="3">
    <source>
        <dbReference type="ARBA" id="ARBA00022475"/>
    </source>
</evidence>
<gene>
    <name evidence="11" type="ORF">H0485_10065</name>
</gene>
<organism evidence="11 12">
    <name type="scientific">Pseudogemmobacter faecipullorum</name>
    <dbReference type="NCBI Taxonomy" id="2755041"/>
    <lineage>
        <taxon>Bacteria</taxon>
        <taxon>Pseudomonadati</taxon>
        <taxon>Pseudomonadota</taxon>
        <taxon>Alphaproteobacteria</taxon>
        <taxon>Rhodobacterales</taxon>
        <taxon>Paracoccaceae</taxon>
        <taxon>Pseudogemmobacter</taxon>
    </lineage>
</organism>
<evidence type="ECO:0000256" key="6">
    <source>
        <dbReference type="ARBA" id="ARBA00022989"/>
    </source>
</evidence>
<feature type="transmembrane region" description="Helical" evidence="9">
    <location>
        <begin position="53"/>
        <end position="69"/>
    </location>
</feature>
<keyword evidence="12" id="KW-1185">Reference proteome</keyword>
<evidence type="ECO:0000256" key="9">
    <source>
        <dbReference type="RuleBase" id="RU369079"/>
    </source>
</evidence>
<dbReference type="EMBL" id="JACDXX010000008">
    <property type="protein sequence ID" value="MCB5410343.1"/>
    <property type="molecule type" value="Genomic_DNA"/>
</dbReference>
<evidence type="ECO:0000259" key="10">
    <source>
        <dbReference type="Pfam" id="PF04290"/>
    </source>
</evidence>
<keyword evidence="7 9" id="KW-0472">Membrane</keyword>
<dbReference type="InterPro" id="IPR007387">
    <property type="entry name" value="TRAP_DctQ"/>
</dbReference>
<evidence type="ECO:0000256" key="7">
    <source>
        <dbReference type="ARBA" id="ARBA00023136"/>
    </source>
</evidence>
<feature type="domain" description="Tripartite ATP-independent periplasmic transporters DctQ component" evidence="10">
    <location>
        <begin position="28"/>
        <end position="158"/>
    </location>
</feature>
<dbReference type="Pfam" id="PF04290">
    <property type="entry name" value="DctQ"/>
    <property type="match status" value="1"/>
</dbReference>
<comment type="caution">
    <text evidence="11">The sequence shown here is derived from an EMBL/GenBank/DDBJ whole genome shotgun (WGS) entry which is preliminary data.</text>
</comment>
<keyword evidence="2 9" id="KW-0813">Transport</keyword>
<name>A0ABS8CLT0_9RHOB</name>
<feature type="transmembrane region" description="Helical" evidence="9">
    <location>
        <begin position="90"/>
        <end position="112"/>
    </location>
</feature>
<feature type="transmembrane region" description="Helical" evidence="9">
    <location>
        <begin position="132"/>
        <end position="151"/>
    </location>
</feature>
<evidence type="ECO:0000313" key="11">
    <source>
        <dbReference type="EMBL" id="MCB5410343.1"/>
    </source>
</evidence>
<dbReference type="InterPro" id="IPR055348">
    <property type="entry name" value="DctQ"/>
</dbReference>
<sequence>MLRVLNLCDRGLNGLLSALVLITSAVTTLCLVVLVITRYFFDLSLAGMHETSLFAAIWLYMAGAVMATRRGEHLVVDILATSLPSARGRAWHSLMIAVITLVIVAFFAQWVWGMFAWGMKRPQIIPVLNVPLWWAQAPLALMVFAGMLYGLRDLARALLSLSRLSKEA</sequence>
<keyword evidence="4 9" id="KW-0997">Cell inner membrane</keyword>
<protein>
    <recommendedName>
        <fullName evidence="9">TRAP transporter small permease protein</fullName>
    </recommendedName>
</protein>